<comment type="caution">
    <text evidence="2">The sequence shown here is derived from an EMBL/GenBank/DDBJ whole genome shotgun (WGS) entry which is preliminary data.</text>
</comment>
<feature type="domain" description="Endonuclease GajA/Old nuclease/RecF-like AAA" evidence="1">
    <location>
        <begin position="62"/>
        <end position="251"/>
    </location>
</feature>
<dbReference type="Gene3D" id="3.40.50.300">
    <property type="entry name" value="P-loop containing nucleotide triphosphate hydrolases"/>
    <property type="match status" value="1"/>
</dbReference>
<dbReference type="PANTHER" id="PTHR43581">
    <property type="entry name" value="ATP/GTP PHOSPHATASE"/>
    <property type="match status" value="1"/>
</dbReference>
<dbReference type="Proteomes" id="UP000229056">
    <property type="component" value="Unassembled WGS sequence"/>
</dbReference>
<protein>
    <recommendedName>
        <fullName evidence="1">Endonuclease GajA/Old nuclease/RecF-like AAA domain-containing protein</fullName>
    </recommendedName>
</protein>
<accession>A0A2H0W5E4</accession>
<name>A0A2H0W5E4_9BACT</name>
<gene>
    <name evidence="2" type="ORF">COT80_00025</name>
</gene>
<dbReference type="SUPFAM" id="SSF52540">
    <property type="entry name" value="P-loop containing nucleoside triphosphate hydrolases"/>
    <property type="match status" value="1"/>
</dbReference>
<sequence length="487" mass="55014">MSNTNPYITKLKSINLLSGLLTGEISFQNGLNIVSGENGTGKTKLLQLIKTGTKEYANGNPNRIVIFNPKRNAEKQNLEHFANKLRSQNLDSKKINDTLNQQNINDASFLAYPSFGELFILSYEAVMDAGDGSIPKKTAIENIKNEFNAVLEKVFPTYKILAEWKDGKLQFQIQKNGNNAYPVEGLSCGESEALSLIFNIYANREKQDIYLIDEPEIHLNWSLEEGLFNFLDWFCSEYNKQIIVTTHSRIIFQDRFLKKSQFLIWKDAKIVIDNKISKEISDKIAGDSIKIISALELHKQTFFVEDEAHIKVISELAKATNKDLGAIKLGNCSAVQSFCKAAQKEQIQNAYFLVDGDNQNTPQDLKDVSNFIHLKKYCIQNYFLDISILSEISNPKIDEAGIKQKIKESITSLNSDSKILVFKKLAELAEIPNEILDTFDASKIMDSLATKIGLTNFDTLSEKFIEKSKEKNTLDTIFSEILLKVNS</sequence>
<dbReference type="InterPro" id="IPR051396">
    <property type="entry name" value="Bact_Antivir_Def_Nuclease"/>
</dbReference>
<dbReference type="EMBL" id="PEZY01000001">
    <property type="protein sequence ID" value="PIS06565.1"/>
    <property type="molecule type" value="Genomic_DNA"/>
</dbReference>
<dbReference type="InterPro" id="IPR041685">
    <property type="entry name" value="AAA_GajA/Old/RecF-like"/>
</dbReference>
<dbReference type="AlphaFoldDB" id="A0A2H0W5E4"/>
<evidence type="ECO:0000259" key="1">
    <source>
        <dbReference type="Pfam" id="PF13175"/>
    </source>
</evidence>
<reference evidence="3" key="1">
    <citation type="submission" date="2017-09" db="EMBL/GenBank/DDBJ databases">
        <title>Depth-based differentiation of microbial function through sediment-hosted aquifers and enrichment of novel symbionts in the deep terrestrial subsurface.</title>
        <authorList>
            <person name="Probst A.J."/>
            <person name="Ladd B."/>
            <person name="Jarett J.K."/>
            <person name="Geller-Mcgrath D.E."/>
            <person name="Sieber C.M.K."/>
            <person name="Emerson J.B."/>
            <person name="Anantharaman K."/>
            <person name="Thomas B.C."/>
            <person name="Malmstrom R."/>
            <person name="Stieglmeier M."/>
            <person name="Klingl A."/>
            <person name="Woyke T."/>
            <person name="Ryan C.M."/>
            <person name="Banfield J.F."/>
        </authorList>
    </citation>
    <scope>NUCLEOTIDE SEQUENCE [LARGE SCALE GENOMIC DNA]</scope>
</reference>
<proteinExistence type="predicted"/>
<dbReference type="InterPro" id="IPR027417">
    <property type="entry name" value="P-loop_NTPase"/>
</dbReference>
<organism evidence="2 3">
    <name type="scientific">Candidatus Buchananbacteria bacterium CG10_big_fil_rev_8_21_14_0_10_33_19</name>
    <dbReference type="NCBI Taxonomy" id="1974525"/>
    <lineage>
        <taxon>Bacteria</taxon>
        <taxon>Candidatus Buchananiibacteriota</taxon>
    </lineage>
</organism>
<evidence type="ECO:0000313" key="2">
    <source>
        <dbReference type="EMBL" id="PIS06565.1"/>
    </source>
</evidence>
<dbReference type="Pfam" id="PF13175">
    <property type="entry name" value="AAA_15"/>
    <property type="match status" value="1"/>
</dbReference>
<dbReference type="PANTHER" id="PTHR43581:SF2">
    <property type="entry name" value="EXCINUCLEASE ATPASE SUBUNIT"/>
    <property type="match status" value="1"/>
</dbReference>
<evidence type="ECO:0000313" key="3">
    <source>
        <dbReference type="Proteomes" id="UP000229056"/>
    </source>
</evidence>